<reference evidence="2 3" key="1">
    <citation type="submission" date="2018-06" db="EMBL/GenBank/DDBJ databases">
        <authorList>
            <consortium name="Pathogen Informatics"/>
            <person name="Doyle S."/>
        </authorList>
    </citation>
    <scope>NUCLEOTIDE SEQUENCE [LARGE SCALE GENOMIC DNA]</scope>
    <source>
        <strain evidence="2 3">NCTC13063</strain>
    </source>
</reference>
<dbReference type="EMBL" id="UGTJ01000001">
    <property type="protein sequence ID" value="SUB80136.1"/>
    <property type="molecule type" value="Genomic_DNA"/>
</dbReference>
<proteinExistence type="predicted"/>
<dbReference type="Proteomes" id="UP000255283">
    <property type="component" value="Unassembled WGS sequence"/>
</dbReference>
<gene>
    <name evidence="2" type="ORF">NCTC13063_01417</name>
</gene>
<comment type="caution">
    <text evidence="2">The sequence shown here is derived from an EMBL/GenBank/DDBJ whole genome shotgun (WGS) entry which is preliminary data.</text>
</comment>
<name>A0AAQ1UIR9_9BACT</name>
<evidence type="ECO:0000256" key="1">
    <source>
        <dbReference type="SAM" id="MobiDB-lite"/>
    </source>
</evidence>
<sequence length="80" mass="8884">MQIWNKRYLQIIRLAGGTEKRGTGLSNAEKPVPGGECEERLAPPRAGFTPSGGRAARPRRYASCISFWRVFMRASTTLTT</sequence>
<evidence type="ECO:0000313" key="2">
    <source>
        <dbReference type="EMBL" id="SUB80136.1"/>
    </source>
</evidence>
<dbReference type="AlphaFoldDB" id="A0AAQ1UIR9"/>
<evidence type="ECO:0000313" key="3">
    <source>
        <dbReference type="Proteomes" id="UP000255283"/>
    </source>
</evidence>
<organism evidence="2 3">
    <name type="scientific">Segatella buccae</name>
    <dbReference type="NCBI Taxonomy" id="28126"/>
    <lineage>
        <taxon>Bacteria</taxon>
        <taxon>Pseudomonadati</taxon>
        <taxon>Bacteroidota</taxon>
        <taxon>Bacteroidia</taxon>
        <taxon>Bacteroidales</taxon>
        <taxon>Prevotellaceae</taxon>
        <taxon>Segatella</taxon>
    </lineage>
</organism>
<protein>
    <submittedName>
        <fullName evidence="2">Uncharacterized protein</fullName>
    </submittedName>
</protein>
<feature type="region of interest" description="Disordered" evidence="1">
    <location>
        <begin position="20"/>
        <end position="55"/>
    </location>
</feature>
<accession>A0AAQ1UIR9</accession>